<dbReference type="EMBL" id="VIBQ01000121">
    <property type="protein sequence ID" value="KAB8885424.1"/>
    <property type="molecule type" value="Genomic_DNA"/>
</dbReference>
<comment type="caution">
    <text evidence="2">The sequence shown here is derived from an EMBL/GenBank/DDBJ whole genome shotgun (WGS) entry which is preliminary data.</text>
</comment>
<keyword evidence="3" id="KW-1185">Reference proteome</keyword>
<sequence>MATACITTMRDQTCLVLCKPHFSLAIWHASAMASFSCLGLSVFVPLCSLFVTFTGRSSVNSGLSWVVPSKAKEVSLDYFPILGAF</sequence>
<dbReference type="AlphaFoldDB" id="A0A5N6L528"/>
<keyword evidence="1" id="KW-0472">Membrane</keyword>
<evidence type="ECO:0000313" key="2">
    <source>
        <dbReference type="EMBL" id="KAB8885424.1"/>
    </source>
</evidence>
<proteinExistence type="predicted"/>
<gene>
    <name evidence="2" type="ORF">FH972_026792</name>
</gene>
<keyword evidence="1" id="KW-1133">Transmembrane helix</keyword>
<name>A0A5N6L528_9ROSI</name>
<evidence type="ECO:0000313" key="3">
    <source>
        <dbReference type="Proteomes" id="UP000327013"/>
    </source>
</evidence>
<keyword evidence="1" id="KW-0812">Transmembrane</keyword>
<protein>
    <submittedName>
        <fullName evidence="2">Uncharacterized protein</fullName>
    </submittedName>
</protein>
<evidence type="ECO:0000256" key="1">
    <source>
        <dbReference type="SAM" id="Phobius"/>
    </source>
</evidence>
<accession>A0A5N6L528</accession>
<dbReference type="Proteomes" id="UP000327013">
    <property type="component" value="Unassembled WGS sequence"/>
</dbReference>
<reference evidence="2 3" key="1">
    <citation type="submission" date="2019-06" db="EMBL/GenBank/DDBJ databases">
        <title>A chromosomal-level reference genome of Carpinus fangiana (Coryloideae, Betulaceae).</title>
        <authorList>
            <person name="Yang X."/>
            <person name="Wang Z."/>
            <person name="Zhang L."/>
            <person name="Hao G."/>
            <person name="Liu J."/>
            <person name="Yang Y."/>
        </authorList>
    </citation>
    <scope>NUCLEOTIDE SEQUENCE [LARGE SCALE GENOMIC DNA]</scope>
    <source>
        <strain evidence="2">Cfa_2016G</strain>
        <tissue evidence="2">Leaf</tissue>
    </source>
</reference>
<organism evidence="2 3">
    <name type="scientific">Carpinus fangiana</name>
    <dbReference type="NCBI Taxonomy" id="176857"/>
    <lineage>
        <taxon>Eukaryota</taxon>
        <taxon>Viridiplantae</taxon>
        <taxon>Streptophyta</taxon>
        <taxon>Embryophyta</taxon>
        <taxon>Tracheophyta</taxon>
        <taxon>Spermatophyta</taxon>
        <taxon>Magnoliopsida</taxon>
        <taxon>eudicotyledons</taxon>
        <taxon>Gunneridae</taxon>
        <taxon>Pentapetalae</taxon>
        <taxon>rosids</taxon>
        <taxon>fabids</taxon>
        <taxon>Fagales</taxon>
        <taxon>Betulaceae</taxon>
        <taxon>Carpinus</taxon>
    </lineage>
</organism>
<dbReference type="OrthoDB" id="10475712at2759"/>
<feature type="transmembrane region" description="Helical" evidence="1">
    <location>
        <begin position="25"/>
        <end position="51"/>
    </location>
</feature>